<feature type="region of interest" description="Disordered" evidence="1">
    <location>
        <begin position="1"/>
        <end position="74"/>
    </location>
</feature>
<dbReference type="OrthoDB" id="6621371at2759"/>
<evidence type="ECO:0000256" key="1">
    <source>
        <dbReference type="SAM" id="MobiDB-lite"/>
    </source>
</evidence>
<proteinExistence type="predicted"/>
<comment type="caution">
    <text evidence="2">The sequence shown here is derived from an EMBL/GenBank/DDBJ whole genome shotgun (WGS) entry which is preliminary data.</text>
</comment>
<feature type="region of interest" description="Disordered" evidence="1">
    <location>
        <begin position="620"/>
        <end position="666"/>
    </location>
</feature>
<feature type="compositionally biased region" description="Polar residues" evidence="1">
    <location>
        <begin position="176"/>
        <end position="192"/>
    </location>
</feature>
<organism evidence="2 3">
    <name type="scientific">Aphis glycines</name>
    <name type="common">Soybean aphid</name>
    <dbReference type="NCBI Taxonomy" id="307491"/>
    <lineage>
        <taxon>Eukaryota</taxon>
        <taxon>Metazoa</taxon>
        <taxon>Ecdysozoa</taxon>
        <taxon>Arthropoda</taxon>
        <taxon>Hexapoda</taxon>
        <taxon>Insecta</taxon>
        <taxon>Pterygota</taxon>
        <taxon>Neoptera</taxon>
        <taxon>Paraneoptera</taxon>
        <taxon>Hemiptera</taxon>
        <taxon>Sternorrhyncha</taxon>
        <taxon>Aphidomorpha</taxon>
        <taxon>Aphidoidea</taxon>
        <taxon>Aphididae</taxon>
        <taxon>Aphidini</taxon>
        <taxon>Aphis</taxon>
        <taxon>Aphis</taxon>
    </lineage>
</organism>
<feature type="compositionally biased region" description="Polar residues" evidence="1">
    <location>
        <begin position="220"/>
        <end position="235"/>
    </location>
</feature>
<feature type="compositionally biased region" description="Polar residues" evidence="1">
    <location>
        <begin position="281"/>
        <end position="293"/>
    </location>
</feature>
<feature type="compositionally biased region" description="Acidic residues" evidence="1">
    <location>
        <begin position="138"/>
        <end position="147"/>
    </location>
</feature>
<protein>
    <submittedName>
        <fullName evidence="2">Uncharacterized protein</fullName>
    </submittedName>
</protein>
<evidence type="ECO:0000313" key="2">
    <source>
        <dbReference type="EMBL" id="KAE9540013.1"/>
    </source>
</evidence>
<feature type="compositionally biased region" description="Polar residues" evidence="1">
    <location>
        <begin position="1"/>
        <end position="14"/>
    </location>
</feature>
<feature type="compositionally biased region" description="Basic residues" evidence="1">
    <location>
        <begin position="382"/>
        <end position="394"/>
    </location>
</feature>
<dbReference type="Proteomes" id="UP000475862">
    <property type="component" value="Unassembled WGS sequence"/>
</dbReference>
<feature type="compositionally biased region" description="Basic and acidic residues" evidence="1">
    <location>
        <begin position="41"/>
        <end position="50"/>
    </location>
</feature>
<feature type="compositionally biased region" description="Low complexity" evidence="1">
    <location>
        <begin position="707"/>
        <end position="742"/>
    </location>
</feature>
<feature type="region of interest" description="Disordered" evidence="1">
    <location>
        <begin position="176"/>
        <end position="294"/>
    </location>
</feature>
<feature type="region of interest" description="Disordered" evidence="1">
    <location>
        <begin position="693"/>
        <end position="783"/>
    </location>
</feature>
<evidence type="ECO:0000313" key="3">
    <source>
        <dbReference type="Proteomes" id="UP000475862"/>
    </source>
</evidence>
<dbReference type="EMBL" id="VYZN01000014">
    <property type="protein sequence ID" value="KAE9540013.1"/>
    <property type="molecule type" value="Genomic_DNA"/>
</dbReference>
<sequence>MSCVRESSPQSEHVVSQRPEPKVRRFNPLRRLRQIFKRKAHSPEPHEVKSCDNIVEPPSLDTSRSRSTSQLIDEPFTRRRSLHSTILSVSHDSVFNPEQHSGQSDSESAVSVPRLGFPQANIQAELLEAVRRRRKIQDDDDSFDNEDLGLPRSPSMHSPTIATGNDLRLSKELITKSSHSTCSDGSLLSMGSSEMDEDSFGPHNSRHSSKISLHDKRASQTHLDSSDGDNSTSVPLSHDVAKHRMAIRPKRKHGNPRSKKPLAVTNALPATPEVNEEHSGRSTSPETKPQTADTAGIYNYGQSYSAYYPSKFSAKRPSKNNAFAKPKRKIPNRRCRAFRLCGCLGRSRSGAYRVRNDTLPYFVRSSSVRPVGFNKISPPLSVRKKRQSLPRRRPPPPPPQQQQRPQQIDVTQGRIRLNLYAYPEGYLAFLESYFVCTSTSSGSSCGTSSSNVCGEDDAMSKRKRLSAISEEDVCPLCGGSVDYATMKTATINGTTTISTATTTSNTKTSTTVTTTSTANTTTSTSTTAVTATSTNDTVFTTEVPVFAAVTDTTTTHVAATASSVGSCDLDTSVDEISVENVPRREEGFFHRLLSRRSTKKKAAAKSTSAEDVDVDRFLFDEATGARPRQREEPPPAGRMQLSYPPDLPPDHRPQQQHHHHRVPAPSAVAEDVFEPDTFAPIKHSFSLGQHSMATTDDEATSSGDGGSSSVQKSSSSDSVSSAALDESADSTTTAAAAAAVSSTDERHRSYSSSDSEHQAAGGQHQQHLRPVPAPRPSKLYNGAGGTAADVVVRRKKRDDHQQQPELLKVFARRSLKLGKDGEPEFLLLAAAEVDGDDKATPSNGEWPAERQAVASEDRVVVVVVDDDDNRQAVEHVMVDVNENQTVQATTAAAAVEVVPRFKRIQQRREEWEKRLLQQQRN</sequence>
<gene>
    <name evidence="2" type="ORF">AGLY_005265</name>
</gene>
<dbReference type="AlphaFoldDB" id="A0A6G0TYN5"/>
<accession>A0A6G0TYN5</accession>
<name>A0A6G0TYN5_APHGL</name>
<keyword evidence="3" id="KW-1185">Reference proteome</keyword>
<feature type="compositionally biased region" description="Polar residues" evidence="1">
    <location>
        <begin position="60"/>
        <end position="71"/>
    </location>
</feature>
<feature type="compositionally biased region" description="Basic residues" evidence="1">
    <location>
        <begin position="241"/>
        <end position="260"/>
    </location>
</feature>
<reference evidence="2 3" key="1">
    <citation type="submission" date="2019-08" db="EMBL/GenBank/DDBJ databases">
        <title>The genome of the soybean aphid Biotype 1, its phylome, world population structure and adaptation to the North American continent.</title>
        <authorList>
            <person name="Giordano R."/>
            <person name="Donthu R.K."/>
            <person name="Hernandez A.G."/>
            <person name="Wright C.L."/>
            <person name="Zimin A.V."/>
        </authorList>
    </citation>
    <scope>NUCLEOTIDE SEQUENCE [LARGE SCALE GENOMIC DNA]</scope>
    <source>
        <tissue evidence="2">Whole aphids</tissue>
    </source>
</reference>
<feature type="region of interest" description="Disordered" evidence="1">
    <location>
        <begin position="137"/>
        <end position="163"/>
    </location>
</feature>
<feature type="compositionally biased region" description="Basic residues" evidence="1">
    <location>
        <begin position="24"/>
        <end position="40"/>
    </location>
</feature>
<feature type="region of interest" description="Disordered" evidence="1">
    <location>
        <begin position="374"/>
        <end position="409"/>
    </location>
</feature>